<evidence type="ECO:0000313" key="8">
    <source>
        <dbReference type="EMBL" id="CAF3541980.1"/>
    </source>
</evidence>
<proteinExistence type="inferred from homology"/>
<evidence type="ECO:0000256" key="5">
    <source>
        <dbReference type="ARBA" id="ARBA00023136"/>
    </source>
</evidence>
<feature type="transmembrane region" description="Helical" evidence="6">
    <location>
        <begin position="78"/>
        <end position="103"/>
    </location>
</feature>
<dbReference type="OrthoDB" id="10030349at2759"/>
<comment type="similarity">
    <text evidence="2">Belongs to the CD225/Dispanin family.</text>
</comment>
<keyword evidence="3 6" id="KW-0812">Transmembrane</keyword>
<dbReference type="EMBL" id="CAJOBC010000128">
    <property type="protein sequence ID" value="CAF3541980.1"/>
    <property type="molecule type" value="Genomic_DNA"/>
</dbReference>
<organism evidence="7 9">
    <name type="scientific">Didymodactylos carnosus</name>
    <dbReference type="NCBI Taxonomy" id="1234261"/>
    <lineage>
        <taxon>Eukaryota</taxon>
        <taxon>Metazoa</taxon>
        <taxon>Spiralia</taxon>
        <taxon>Gnathifera</taxon>
        <taxon>Rotifera</taxon>
        <taxon>Eurotatoria</taxon>
        <taxon>Bdelloidea</taxon>
        <taxon>Philodinida</taxon>
        <taxon>Philodinidae</taxon>
        <taxon>Didymodactylos</taxon>
    </lineage>
</organism>
<dbReference type="Proteomes" id="UP000681722">
    <property type="component" value="Unassembled WGS sequence"/>
</dbReference>
<dbReference type="AlphaFoldDB" id="A0A813Q2P7"/>
<gene>
    <name evidence="7" type="ORF">GPM918_LOCUS1389</name>
    <name evidence="8" type="ORF">SRO942_LOCUS1389</name>
</gene>
<dbReference type="InterPro" id="IPR007593">
    <property type="entry name" value="CD225/Dispanin_fam"/>
</dbReference>
<dbReference type="EMBL" id="CAJNOQ010000128">
    <property type="protein sequence ID" value="CAF0761100.1"/>
    <property type="molecule type" value="Genomic_DNA"/>
</dbReference>
<evidence type="ECO:0000256" key="2">
    <source>
        <dbReference type="ARBA" id="ARBA00006843"/>
    </source>
</evidence>
<accession>A0A813Q2P7</accession>
<reference evidence="7" key="1">
    <citation type="submission" date="2021-02" db="EMBL/GenBank/DDBJ databases">
        <authorList>
            <person name="Nowell W R."/>
        </authorList>
    </citation>
    <scope>NUCLEOTIDE SEQUENCE</scope>
</reference>
<name>A0A813Q2P7_9BILA</name>
<keyword evidence="9" id="KW-1185">Reference proteome</keyword>
<evidence type="ECO:0000256" key="1">
    <source>
        <dbReference type="ARBA" id="ARBA00004370"/>
    </source>
</evidence>
<dbReference type="Proteomes" id="UP000663829">
    <property type="component" value="Unassembled WGS sequence"/>
</dbReference>
<keyword evidence="4 6" id="KW-1133">Transmembrane helix</keyword>
<comment type="subcellular location">
    <subcellularLocation>
        <location evidence="1">Membrane</location>
    </subcellularLocation>
</comment>
<evidence type="ECO:0000313" key="9">
    <source>
        <dbReference type="Proteomes" id="UP000663829"/>
    </source>
</evidence>
<feature type="transmembrane region" description="Helical" evidence="6">
    <location>
        <begin position="33"/>
        <end position="57"/>
    </location>
</feature>
<evidence type="ECO:0000256" key="4">
    <source>
        <dbReference type="ARBA" id="ARBA00022989"/>
    </source>
</evidence>
<sequence>MTGIVYEKLEKNDDPAAATLLNPNTASVRVRHYFVFSLISSLLLCPTTGLIALAYSLKSSAKADVNFLDKARSYSHRALIWNLISLVLFTFSFMMTLVFVYYLNQIWEQYEKVNYDQFKGELNNRNVVSNAQIADLVRGRRYQTKVW</sequence>
<keyword evidence="5 6" id="KW-0472">Membrane</keyword>
<evidence type="ECO:0000256" key="6">
    <source>
        <dbReference type="SAM" id="Phobius"/>
    </source>
</evidence>
<dbReference type="Pfam" id="PF04505">
    <property type="entry name" value="CD225"/>
    <property type="match status" value="1"/>
</dbReference>
<comment type="caution">
    <text evidence="7">The sequence shown here is derived from an EMBL/GenBank/DDBJ whole genome shotgun (WGS) entry which is preliminary data.</text>
</comment>
<evidence type="ECO:0000256" key="3">
    <source>
        <dbReference type="ARBA" id="ARBA00022692"/>
    </source>
</evidence>
<protein>
    <submittedName>
        <fullName evidence="7">Uncharacterized protein</fullName>
    </submittedName>
</protein>
<evidence type="ECO:0000313" key="7">
    <source>
        <dbReference type="EMBL" id="CAF0761100.1"/>
    </source>
</evidence>
<dbReference type="GO" id="GO:0016020">
    <property type="term" value="C:membrane"/>
    <property type="evidence" value="ECO:0007669"/>
    <property type="project" value="UniProtKB-SubCell"/>
</dbReference>